<dbReference type="InParanoid" id="A7E5X9"/>
<dbReference type="AlphaFoldDB" id="A7E5X9"/>
<dbReference type="HOGENOM" id="CLU_2016587_0_0_1"/>
<protein>
    <submittedName>
        <fullName evidence="1">Uncharacterized protein</fullName>
    </submittedName>
</protein>
<gene>
    <name evidence="1" type="ORF">SS1G_00704</name>
</gene>
<proteinExistence type="predicted"/>
<reference evidence="2" key="1">
    <citation type="journal article" date="2011" name="PLoS Genet.">
        <title>Genomic analysis of the necrotrophic fungal pathogens Sclerotinia sclerotiorum and Botrytis cinerea.</title>
        <authorList>
            <person name="Amselem J."/>
            <person name="Cuomo C.A."/>
            <person name="van Kan J.A."/>
            <person name="Viaud M."/>
            <person name="Benito E.P."/>
            <person name="Couloux A."/>
            <person name="Coutinho P.M."/>
            <person name="de Vries R.P."/>
            <person name="Dyer P.S."/>
            <person name="Fillinger S."/>
            <person name="Fournier E."/>
            <person name="Gout L."/>
            <person name="Hahn M."/>
            <person name="Kohn L."/>
            <person name="Lapalu N."/>
            <person name="Plummer K.M."/>
            <person name="Pradier J.M."/>
            <person name="Quevillon E."/>
            <person name="Sharon A."/>
            <person name="Simon A."/>
            <person name="ten Have A."/>
            <person name="Tudzynski B."/>
            <person name="Tudzynski P."/>
            <person name="Wincker P."/>
            <person name="Andrew M."/>
            <person name="Anthouard V."/>
            <person name="Beever R.E."/>
            <person name="Beffa R."/>
            <person name="Benoit I."/>
            <person name="Bouzid O."/>
            <person name="Brault B."/>
            <person name="Chen Z."/>
            <person name="Choquer M."/>
            <person name="Collemare J."/>
            <person name="Cotton P."/>
            <person name="Danchin E.G."/>
            <person name="Da Silva C."/>
            <person name="Gautier A."/>
            <person name="Giraud C."/>
            <person name="Giraud T."/>
            <person name="Gonzalez C."/>
            <person name="Grossetete S."/>
            <person name="Guldener U."/>
            <person name="Henrissat B."/>
            <person name="Howlett B.J."/>
            <person name="Kodira C."/>
            <person name="Kretschmer M."/>
            <person name="Lappartient A."/>
            <person name="Leroch M."/>
            <person name="Levis C."/>
            <person name="Mauceli E."/>
            <person name="Neuveglise C."/>
            <person name="Oeser B."/>
            <person name="Pearson M."/>
            <person name="Poulain J."/>
            <person name="Poussereau N."/>
            <person name="Quesneville H."/>
            <person name="Rascle C."/>
            <person name="Schumacher J."/>
            <person name="Segurens B."/>
            <person name="Sexton A."/>
            <person name="Silva E."/>
            <person name="Sirven C."/>
            <person name="Soanes D.M."/>
            <person name="Talbot N.J."/>
            <person name="Templeton M."/>
            <person name="Yandava C."/>
            <person name="Yarden O."/>
            <person name="Zeng Q."/>
            <person name="Rollins J.A."/>
            <person name="Lebrun M.H."/>
            <person name="Dickman M."/>
        </authorList>
    </citation>
    <scope>NUCLEOTIDE SEQUENCE [LARGE SCALE GENOMIC DNA]</scope>
    <source>
        <strain evidence="2">ATCC 18683 / 1980 / Ss-1</strain>
    </source>
</reference>
<accession>A7E5X9</accession>
<dbReference type="KEGG" id="ssl:SS1G_00704"/>
<evidence type="ECO:0000313" key="1">
    <source>
        <dbReference type="EMBL" id="EDN91301.1"/>
    </source>
</evidence>
<dbReference type="EMBL" id="CH476621">
    <property type="protein sequence ID" value="EDN91301.1"/>
    <property type="molecule type" value="Genomic_DNA"/>
</dbReference>
<dbReference type="RefSeq" id="XP_001598615.1">
    <property type="nucleotide sequence ID" value="XM_001598565.1"/>
</dbReference>
<organism evidence="1 2">
    <name type="scientific">Sclerotinia sclerotiorum (strain ATCC 18683 / 1980 / Ss-1)</name>
    <name type="common">White mold</name>
    <name type="synonym">Whetzelinia sclerotiorum</name>
    <dbReference type="NCBI Taxonomy" id="665079"/>
    <lineage>
        <taxon>Eukaryota</taxon>
        <taxon>Fungi</taxon>
        <taxon>Dikarya</taxon>
        <taxon>Ascomycota</taxon>
        <taxon>Pezizomycotina</taxon>
        <taxon>Leotiomycetes</taxon>
        <taxon>Helotiales</taxon>
        <taxon>Sclerotiniaceae</taxon>
        <taxon>Sclerotinia</taxon>
    </lineage>
</organism>
<dbReference type="GeneID" id="5494924"/>
<evidence type="ECO:0000313" key="2">
    <source>
        <dbReference type="Proteomes" id="UP000001312"/>
    </source>
</evidence>
<keyword evidence="2" id="KW-1185">Reference proteome</keyword>
<name>A7E5X9_SCLS1</name>
<dbReference type="Proteomes" id="UP000001312">
    <property type="component" value="Unassembled WGS sequence"/>
</dbReference>
<sequence>MAYFAFRENWYLQNLLPFSHQVKQSVEAVSAAFNRQETAEKISNGIMCATFIAKKKVSNRDEKNDGYDSSSLWYIINLIFKLPTLFSRDTQIKQGTTTSKVRNQSEEFQRTPGRFTVMKVISH</sequence>